<dbReference type="STRING" id="1136941.ACH46_11065"/>
<dbReference type="OrthoDB" id="3169239at2"/>
<proteinExistence type="predicted"/>
<protein>
    <submittedName>
        <fullName evidence="5">NADH:flavin oxidoreductase</fullName>
    </submittedName>
</protein>
<dbReference type="Gene3D" id="3.20.20.70">
    <property type="entry name" value="Aldolase class I"/>
    <property type="match status" value="1"/>
</dbReference>
<keyword evidence="2" id="KW-0560">Oxidoreductase</keyword>
<dbReference type="InterPro" id="IPR051799">
    <property type="entry name" value="NADH_flavin_oxidoreductase"/>
</dbReference>
<keyword evidence="1" id="KW-0285">Flavoprotein</keyword>
<feature type="domain" description="NADH:flavin oxidoreductase/NADH oxidase N-terminal" evidence="4">
    <location>
        <begin position="18"/>
        <end position="236"/>
    </location>
</feature>
<dbReference type="KEGG" id="goq:ACH46_11065"/>
<dbReference type="GO" id="GO:0016491">
    <property type="term" value="F:oxidoreductase activity"/>
    <property type="evidence" value="ECO:0007669"/>
    <property type="project" value="UniProtKB-KW"/>
</dbReference>
<reference evidence="6" key="1">
    <citation type="submission" date="2015-06" db="EMBL/GenBank/DDBJ databases">
        <title>Complete genome sequence and metabolic analysis of phthalate degradation pathway in Gordonia sp. QH-11.</title>
        <authorList>
            <person name="Jin D."/>
            <person name="Kong X."/>
            <person name="Bai Z."/>
        </authorList>
    </citation>
    <scope>NUCLEOTIDE SEQUENCE [LARGE SCALE GENOMIC DNA]</scope>
    <source>
        <strain evidence="6">QH-11</strain>
    </source>
</reference>
<reference evidence="5 6" key="2">
    <citation type="journal article" date="2017" name="Int. J. Syst. Evol. Microbiol.">
        <title>Gordonia phthalatica sp. nov., a di-n-butyl phthalate-degrading bacterium isolated from activated sludge.</title>
        <authorList>
            <person name="Jin D."/>
            <person name="Kong X."/>
            <person name="Jia M."/>
            <person name="Yu X."/>
            <person name="Wang X."/>
            <person name="Zhuang X."/>
            <person name="Deng Y."/>
            <person name="Bai Z."/>
        </authorList>
    </citation>
    <scope>NUCLEOTIDE SEQUENCE [LARGE SCALE GENOMIC DNA]</scope>
    <source>
        <strain evidence="5 6">QH-11</strain>
    </source>
</reference>
<evidence type="ECO:0000259" key="4">
    <source>
        <dbReference type="Pfam" id="PF00724"/>
    </source>
</evidence>
<keyword evidence="6" id="KW-1185">Reference proteome</keyword>
<dbReference type="RefSeq" id="WP_062392940.1">
    <property type="nucleotide sequence ID" value="NZ_CP011853.1"/>
</dbReference>
<evidence type="ECO:0000256" key="3">
    <source>
        <dbReference type="SAM" id="MobiDB-lite"/>
    </source>
</evidence>
<sequence length="358" mass="38357">MTSPASPLHLTHGPSWPNRMALAPLTNLQSNADGTLSDDEYAWLTRRAQGGFGMVMTCAAWISEEGHTFDGQLGVGSSAHLAGLARLASGLRATGTVSSIQLQHGGRRGDGHFTPRRAAPWTDPSKNAVAMTTAEVESVVADFAAAAVLAESAGFDGAEIHGAHGYLLCQFLDARSNDRTDKYGGSADNRFRIVHEVVDAVRAATGPNFQLGLRLSPERYGIPLSDGRELAAQMLASGRLDYLDMSLWDAFKQPHEPEHHGRRMIDHFVDLPRGETRLGVAGKILSAAQVHECLDSGVDFVLIGTGGILHHDFASRVVADPGFASVPQPVTAAHMRAESIGPAFLEYLSTNWDDFVRG</sequence>
<dbReference type="AlphaFoldDB" id="A0A0N9N2Q4"/>
<dbReference type="EMBL" id="CP011853">
    <property type="protein sequence ID" value="ALG84938.1"/>
    <property type="molecule type" value="Genomic_DNA"/>
</dbReference>
<name>A0A0N9N2Q4_9ACTN</name>
<dbReference type="PATRIC" id="fig|1136941.3.peg.2259"/>
<dbReference type="InterPro" id="IPR001155">
    <property type="entry name" value="OxRdtase_FMN_N"/>
</dbReference>
<dbReference type="PANTHER" id="PTHR43656:SF2">
    <property type="entry name" value="BINDING OXIDOREDUCTASE, PUTATIVE (AFU_ORTHOLOGUE AFUA_2G08260)-RELATED"/>
    <property type="match status" value="1"/>
</dbReference>
<feature type="region of interest" description="Disordered" evidence="3">
    <location>
        <begin position="102"/>
        <end position="123"/>
    </location>
</feature>
<dbReference type="SUPFAM" id="SSF51395">
    <property type="entry name" value="FMN-linked oxidoreductases"/>
    <property type="match status" value="1"/>
</dbReference>
<evidence type="ECO:0000256" key="1">
    <source>
        <dbReference type="ARBA" id="ARBA00022630"/>
    </source>
</evidence>
<dbReference type="InterPro" id="IPR013785">
    <property type="entry name" value="Aldolase_TIM"/>
</dbReference>
<evidence type="ECO:0000256" key="2">
    <source>
        <dbReference type="ARBA" id="ARBA00023002"/>
    </source>
</evidence>
<organism evidence="5 6">
    <name type="scientific">Gordonia phthalatica</name>
    <dbReference type="NCBI Taxonomy" id="1136941"/>
    <lineage>
        <taxon>Bacteria</taxon>
        <taxon>Bacillati</taxon>
        <taxon>Actinomycetota</taxon>
        <taxon>Actinomycetes</taxon>
        <taxon>Mycobacteriales</taxon>
        <taxon>Gordoniaceae</taxon>
        <taxon>Gordonia</taxon>
    </lineage>
</organism>
<evidence type="ECO:0000313" key="6">
    <source>
        <dbReference type="Proteomes" id="UP000063789"/>
    </source>
</evidence>
<dbReference type="PANTHER" id="PTHR43656">
    <property type="entry name" value="BINDING OXIDOREDUCTASE, PUTATIVE (AFU_ORTHOLOGUE AFUA_2G08260)-RELATED"/>
    <property type="match status" value="1"/>
</dbReference>
<gene>
    <name evidence="5" type="ORF">ACH46_11065</name>
</gene>
<dbReference type="Pfam" id="PF00724">
    <property type="entry name" value="Oxidored_FMN"/>
    <property type="match status" value="1"/>
</dbReference>
<dbReference type="CDD" id="cd02803">
    <property type="entry name" value="OYE_like_FMN_family"/>
    <property type="match status" value="1"/>
</dbReference>
<evidence type="ECO:0000313" key="5">
    <source>
        <dbReference type="EMBL" id="ALG84938.1"/>
    </source>
</evidence>
<dbReference type="Proteomes" id="UP000063789">
    <property type="component" value="Chromosome"/>
</dbReference>
<dbReference type="GO" id="GO:0010181">
    <property type="term" value="F:FMN binding"/>
    <property type="evidence" value="ECO:0007669"/>
    <property type="project" value="InterPro"/>
</dbReference>
<accession>A0A0N9N2Q4</accession>